<organism evidence="19 20">
    <name type="scientific">Rousettus aegyptiacus</name>
    <name type="common">Egyptian fruit bat</name>
    <name type="synonym">Pteropus aegyptiacus</name>
    <dbReference type="NCBI Taxonomy" id="9407"/>
    <lineage>
        <taxon>Eukaryota</taxon>
        <taxon>Metazoa</taxon>
        <taxon>Chordata</taxon>
        <taxon>Craniata</taxon>
        <taxon>Vertebrata</taxon>
        <taxon>Euteleostomi</taxon>
        <taxon>Mammalia</taxon>
        <taxon>Eutheria</taxon>
        <taxon>Laurasiatheria</taxon>
        <taxon>Chiroptera</taxon>
        <taxon>Yinpterochiroptera</taxon>
        <taxon>Pteropodoidea</taxon>
        <taxon>Pteropodidae</taxon>
        <taxon>Rousettinae</taxon>
        <taxon>Rousettus</taxon>
    </lineage>
</organism>
<dbReference type="PROSITE" id="PS50060">
    <property type="entry name" value="MAM_2"/>
    <property type="match status" value="2"/>
</dbReference>
<dbReference type="SMART" id="SM00192">
    <property type="entry name" value="LDLa"/>
    <property type="match status" value="1"/>
</dbReference>
<dbReference type="SUPFAM" id="SSF57424">
    <property type="entry name" value="LDL receptor-like module"/>
    <property type="match status" value="1"/>
</dbReference>
<evidence type="ECO:0000256" key="16">
    <source>
        <dbReference type="SAM" id="MobiDB-lite"/>
    </source>
</evidence>
<dbReference type="InterPro" id="IPR002172">
    <property type="entry name" value="LDrepeatLR_classA_rpt"/>
</dbReference>
<accession>A0A7J8FDL0</accession>
<evidence type="ECO:0000256" key="11">
    <source>
        <dbReference type="ARBA" id="ARBA00023136"/>
    </source>
</evidence>
<feature type="compositionally biased region" description="Low complexity" evidence="16">
    <location>
        <begin position="22"/>
        <end position="37"/>
    </location>
</feature>
<feature type="domain" description="MAM" evidence="18">
    <location>
        <begin position="479"/>
        <end position="637"/>
    </location>
</feature>
<feature type="signal peptide" evidence="17">
    <location>
        <begin position="1"/>
        <end position="18"/>
    </location>
</feature>
<dbReference type="PANTHER" id="PTHR31535:SF3">
    <property type="entry name" value="REGULATORY PROTEIN ZESTE"/>
    <property type="match status" value="1"/>
</dbReference>
<keyword evidence="3" id="KW-1003">Cell membrane</keyword>
<keyword evidence="11" id="KW-0472">Membrane</keyword>
<evidence type="ECO:0000256" key="6">
    <source>
        <dbReference type="ARBA" id="ARBA00022729"/>
    </source>
</evidence>
<dbReference type="GO" id="GO:0005524">
    <property type="term" value="F:ATP binding"/>
    <property type="evidence" value="ECO:0007669"/>
    <property type="project" value="UniProtKB-KW"/>
</dbReference>
<dbReference type="EC" id="2.7.10.1" evidence="2"/>
<feature type="domain" description="MAM" evidence="18">
    <location>
        <begin position="265"/>
        <end position="428"/>
    </location>
</feature>
<keyword evidence="5" id="KW-0812">Transmembrane</keyword>
<comment type="caution">
    <text evidence="19">The sequence shown here is derived from an EMBL/GenBank/DDBJ whole genome shotgun (WGS) entry which is preliminary data.</text>
</comment>
<evidence type="ECO:0000259" key="18">
    <source>
        <dbReference type="PROSITE" id="PS50060"/>
    </source>
</evidence>
<keyword evidence="10" id="KW-1133">Transmembrane helix</keyword>
<keyword evidence="4" id="KW-0808">Transferase</keyword>
<evidence type="ECO:0000313" key="20">
    <source>
        <dbReference type="Proteomes" id="UP000593571"/>
    </source>
</evidence>
<keyword evidence="8 19" id="KW-0418">Kinase</keyword>
<feature type="region of interest" description="Disordered" evidence="16">
    <location>
        <begin position="22"/>
        <end position="42"/>
    </location>
</feature>
<dbReference type="InterPro" id="IPR013320">
    <property type="entry name" value="ConA-like_dom_sf"/>
</dbReference>
<keyword evidence="12" id="KW-0829">Tyrosine-protein kinase</keyword>
<dbReference type="CDD" id="cd06263">
    <property type="entry name" value="MAM"/>
    <property type="match status" value="1"/>
</dbReference>
<name>A0A7J8FDL0_ROUAE</name>
<feature type="region of interest" description="Disordered" evidence="16">
    <location>
        <begin position="785"/>
        <end position="809"/>
    </location>
</feature>
<dbReference type="Pfam" id="PF00629">
    <property type="entry name" value="MAM"/>
    <property type="match status" value="2"/>
</dbReference>
<protein>
    <recommendedName>
        <fullName evidence="2">receptor protein-tyrosine kinase</fullName>
        <ecNumber evidence="2">2.7.10.1</ecNumber>
    </recommendedName>
</protein>
<keyword evidence="9" id="KW-0067">ATP-binding</keyword>
<dbReference type="Pfam" id="PF12810">
    <property type="entry name" value="ALK_LTK_GRD"/>
    <property type="match status" value="1"/>
</dbReference>
<evidence type="ECO:0000256" key="1">
    <source>
        <dbReference type="ARBA" id="ARBA00004251"/>
    </source>
</evidence>
<reference evidence="19 20" key="1">
    <citation type="journal article" date="2020" name="Nature">
        <title>Six reference-quality genomes reveal evolution of bat adaptations.</title>
        <authorList>
            <person name="Jebb D."/>
            <person name="Huang Z."/>
            <person name="Pippel M."/>
            <person name="Hughes G.M."/>
            <person name="Lavrichenko K."/>
            <person name="Devanna P."/>
            <person name="Winkler S."/>
            <person name="Jermiin L.S."/>
            <person name="Skirmuntt E.C."/>
            <person name="Katzourakis A."/>
            <person name="Burkitt-Gray L."/>
            <person name="Ray D.A."/>
            <person name="Sullivan K.A.M."/>
            <person name="Roscito J.G."/>
            <person name="Kirilenko B.M."/>
            <person name="Davalos L.M."/>
            <person name="Corthals A.P."/>
            <person name="Power M.L."/>
            <person name="Jones G."/>
            <person name="Ransome R.D."/>
            <person name="Dechmann D.K.N."/>
            <person name="Locatelli A.G."/>
            <person name="Puechmaille S.J."/>
            <person name="Fedrigo O."/>
            <person name="Jarvis E.D."/>
            <person name="Hiller M."/>
            <person name="Vernes S.C."/>
            <person name="Myers E.W."/>
            <person name="Teeling E.C."/>
        </authorList>
    </citation>
    <scope>NUCLEOTIDE SEQUENCE [LARGE SCALE GENOMIC DNA]</scope>
    <source>
        <strain evidence="19">MRouAeg1</strain>
        <tissue evidence="19">Muscle</tissue>
    </source>
</reference>
<keyword evidence="7" id="KW-0547">Nucleotide-binding</keyword>
<gene>
    <name evidence="19" type="ORF">HJG63_000595</name>
</gene>
<dbReference type="CDD" id="cd00112">
    <property type="entry name" value="LDLa"/>
    <property type="match status" value="1"/>
</dbReference>
<evidence type="ECO:0000256" key="5">
    <source>
        <dbReference type="ARBA" id="ARBA00022692"/>
    </source>
</evidence>
<dbReference type="EMBL" id="JACASE010000007">
    <property type="protein sequence ID" value="KAF6445834.1"/>
    <property type="molecule type" value="Genomic_DNA"/>
</dbReference>
<dbReference type="GO" id="GO:0005886">
    <property type="term" value="C:plasma membrane"/>
    <property type="evidence" value="ECO:0007669"/>
    <property type="project" value="UniProtKB-SubCell"/>
</dbReference>
<feature type="chain" id="PRO_5029750251" description="receptor protein-tyrosine kinase" evidence="17">
    <location>
        <begin position="19"/>
        <end position="871"/>
    </location>
</feature>
<evidence type="ECO:0000256" key="7">
    <source>
        <dbReference type="ARBA" id="ARBA00022741"/>
    </source>
</evidence>
<evidence type="ECO:0000256" key="10">
    <source>
        <dbReference type="ARBA" id="ARBA00022989"/>
    </source>
</evidence>
<keyword evidence="14 19" id="KW-0675">Receptor</keyword>
<sequence length="871" mass="95649">MGATGLLWLLLPLLSAAALSSGTRTRTGTGSGQRVGSPAIGPLLQPREPLSYSRLQRKSLAVDFVVPSLFRVYARELLLPPPSLSPEARGSLALDCAPLLRLVGPPPGVSWTAGASSPAPARTLSRVLKGGSIRKLRRAKQLVLELGEEAILEGCIGPPEEATVGLLQFNLTELFSWWIHHGDGRLRIRLMPEKKASEVGREGRLSAAIRASQPRLLFQIFGSGHSSLESPTDLPSLPPDSFAWNLTWIMKDSFPFLSHRSRYGLECSFDFPCELEYSPPLHDLGNQSWSWRRVPSEEASKMDLLDGPEAEHSKEIPRGSFLLLNTSANSKHTILSPWMRSSSEHCSLAVSVHRHLQPSGKYVAHLLPHNEAGREILLVPTPGKHGWTVLEGRIGRPENPFRVALEYISSGNRSLSAVDFFALKNCSEGTSLGSKMALQSSFTCWNGTVLQLGQACDFHRDCAQGEDEGQLCSKLPVGFYCNFEDGFCGWTQGTLSAHTPRWQVKTLKEAQLQDQQGQALLLSTAEVPTSKSATVTSATFPAPMKNSPCELRMSWLIRGVLQGNVSLVLVENKTGKEQSRMVWHVATSEGVSLWQWTVLPLLDVADRFWLQIVAWWGQGSRATVAFDNISISLDCYLTISGEDKMPQNTAPKSRNLFERSPNKEMKLWENPPRETPIFDPTVHWLFTTCGASGPHGPTQAQCNNAYRNSNLSVVVESEGPLKGIQTWKVPATDTYSISGYGAAGGKGGRNTMMRSHGVSVLGIFNLEKDDTLYILVGQQGEDACPSVSVRSRAPPPHSPGVPSRQAPRRALLRMPGTRLGARDQSWRDSPWPCLQLALPVQGRLSARESRGCGSWGFTSPQGPRLRHRFHE</sequence>
<dbReference type="GO" id="GO:0004714">
    <property type="term" value="F:transmembrane receptor protein tyrosine kinase activity"/>
    <property type="evidence" value="ECO:0007669"/>
    <property type="project" value="UniProtKB-EC"/>
</dbReference>
<evidence type="ECO:0000256" key="4">
    <source>
        <dbReference type="ARBA" id="ARBA00022679"/>
    </source>
</evidence>
<evidence type="ECO:0000256" key="9">
    <source>
        <dbReference type="ARBA" id="ARBA00022840"/>
    </source>
</evidence>
<evidence type="ECO:0000256" key="2">
    <source>
        <dbReference type="ARBA" id="ARBA00011902"/>
    </source>
</evidence>
<dbReference type="FunFam" id="2.60.120.200:FF:000154">
    <property type="entry name" value="Tyrosine-protein kinase receptor"/>
    <property type="match status" value="1"/>
</dbReference>
<comment type="subcellular location">
    <subcellularLocation>
        <location evidence="1">Cell membrane</location>
        <topology evidence="1">Single-pass type I membrane protein</topology>
    </subcellularLocation>
</comment>
<evidence type="ECO:0000256" key="3">
    <source>
        <dbReference type="ARBA" id="ARBA00022475"/>
    </source>
</evidence>
<keyword evidence="13" id="KW-1015">Disulfide bond</keyword>
<evidence type="ECO:0000256" key="14">
    <source>
        <dbReference type="ARBA" id="ARBA00023170"/>
    </source>
</evidence>
<dbReference type="AlphaFoldDB" id="A0A7J8FDL0"/>
<evidence type="ECO:0000256" key="8">
    <source>
        <dbReference type="ARBA" id="ARBA00022777"/>
    </source>
</evidence>
<evidence type="ECO:0000256" key="12">
    <source>
        <dbReference type="ARBA" id="ARBA00023137"/>
    </source>
</evidence>
<evidence type="ECO:0000256" key="17">
    <source>
        <dbReference type="SAM" id="SignalP"/>
    </source>
</evidence>
<dbReference type="Proteomes" id="UP000593571">
    <property type="component" value="Unassembled WGS sequence"/>
</dbReference>
<evidence type="ECO:0000256" key="13">
    <source>
        <dbReference type="ARBA" id="ARBA00023157"/>
    </source>
</evidence>
<keyword evidence="20" id="KW-1185">Reference proteome</keyword>
<keyword evidence="15" id="KW-0325">Glycoprotein</keyword>
<dbReference type="FunFam" id="2.60.120.200:FF:000132">
    <property type="entry name" value="Tyrosine-protein kinase receptor"/>
    <property type="match status" value="1"/>
</dbReference>
<dbReference type="InterPro" id="IPR000998">
    <property type="entry name" value="MAM_dom"/>
</dbReference>
<proteinExistence type="predicted"/>
<keyword evidence="6 17" id="KW-0732">Signal</keyword>
<evidence type="ECO:0000313" key="19">
    <source>
        <dbReference type="EMBL" id="KAF6445834.1"/>
    </source>
</evidence>
<dbReference type="InterPro" id="IPR055163">
    <property type="entry name" value="ALK/LTK-like_GRD"/>
</dbReference>
<dbReference type="Gene3D" id="2.60.120.200">
    <property type="match status" value="2"/>
</dbReference>
<dbReference type="Gene3D" id="4.10.400.10">
    <property type="entry name" value="Low-density Lipoprotein Receptor"/>
    <property type="match status" value="1"/>
</dbReference>
<dbReference type="PANTHER" id="PTHR31535">
    <property type="match status" value="1"/>
</dbReference>
<dbReference type="InterPro" id="IPR036055">
    <property type="entry name" value="LDL_receptor-like_sf"/>
</dbReference>
<dbReference type="SUPFAM" id="SSF49899">
    <property type="entry name" value="Concanavalin A-like lectins/glucanases"/>
    <property type="match status" value="2"/>
</dbReference>
<evidence type="ECO:0000256" key="15">
    <source>
        <dbReference type="ARBA" id="ARBA00023180"/>
    </source>
</evidence>